<dbReference type="Gene3D" id="3.40.250.10">
    <property type="entry name" value="Rhodanese-like domain"/>
    <property type="match status" value="1"/>
</dbReference>
<gene>
    <name evidence="3" type="ORF">KP803_06515</name>
</gene>
<feature type="chain" id="PRO_5040874310" evidence="1">
    <location>
        <begin position="37"/>
        <end position="130"/>
    </location>
</feature>
<dbReference type="InterPro" id="IPR001763">
    <property type="entry name" value="Rhodanese-like_dom"/>
</dbReference>
<dbReference type="AlphaFoldDB" id="A0A9X1XL92"/>
<dbReference type="InterPro" id="IPR036873">
    <property type="entry name" value="Rhodanese-like_dom_sf"/>
</dbReference>
<keyword evidence="1" id="KW-0732">Signal</keyword>
<sequence>MPYFAPQPVTLSSFRYRIFKALLILALLMLSSIAHASERAAIGWEKVAQGAILIDVRTLEEYQQGHLDDSLLRPVQEIEAWYSNLPRDKEIVLYCRSGNRSGIAYSKLKEKGFTQIHNAGGYQEMLQVKP</sequence>
<feature type="domain" description="Rhodanese" evidence="2">
    <location>
        <begin position="47"/>
        <end position="130"/>
    </location>
</feature>
<evidence type="ECO:0000313" key="3">
    <source>
        <dbReference type="EMBL" id="MCK6262930.1"/>
    </source>
</evidence>
<dbReference type="SUPFAM" id="SSF52821">
    <property type="entry name" value="Rhodanese/Cell cycle control phosphatase"/>
    <property type="match status" value="1"/>
</dbReference>
<organism evidence="3 4">
    <name type="scientific">Vibrio amylolyticus</name>
    <dbReference type="NCBI Taxonomy" id="2847292"/>
    <lineage>
        <taxon>Bacteria</taxon>
        <taxon>Pseudomonadati</taxon>
        <taxon>Pseudomonadota</taxon>
        <taxon>Gammaproteobacteria</taxon>
        <taxon>Vibrionales</taxon>
        <taxon>Vibrionaceae</taxon>
        <taxon>Vibrio</taxon>
    </lineage>
</organism>
<evidence type="ECO:0000256" key="1">
    <source>
        <dbReference type="SAM" id="SignalP"/>
    </source>
</evidence>
<name>A0A9X1XL92_9VIBR</name>
<comment type="caution">
    <text evidence="3">The sequence shown here is derived from an EMBL/GenBank/DDBJ whole genome shotgun (WGS) entry which is preliminary data.</text>
</comment>
<dbReference type="Proteomes" id="UP001139559">
    <property type="component" value="Unassembled WGS sequence"/>
</dbReference>
<dbReference type="Pfam" id="PF00581">
    <property type="entry name" value="Rhodanese"/>
    <property type="match status" value="1"/>
</dbReference>
<dbReference type="EMBL" id="JAJHVV010000003">
    <property type="protein sequence ID" value="MCK6262930.1"/>
    <property type="molecule type" value="Genomic_DNA"/>
</dbReference>
<protein>
    <submittedName>
        <fullName evidence="3">Rhodanese-like domain-containing protein</fullName>
    </submittedName>
</protein>
<proteinExistence type="predicted"/>
<reference evidence="3" key="1">
    <citation type="submission" date="2021-11" db="EMBL/GenBank/DDBJ databases">
        <title>Vibrio ZSDE26 sp. nov. and Vibrio ZSDZ34 sp. nov., isolated from coastal seawater in Qingdao.</title>
        <authorList>
            <person name="Zhang P."/>
        </authorList>
    </citation>
    <scope>NUCLEOTIDE SEQUENCE</scope>
    <source>
        <strain evidence="3">ZSDE26</strain>
    </source>
</reference>
<dbReference type="PANTHER" id="PTHR43031">
    <property type="entry name" value="FAD-DEPENDENT OXIDOREDUCTASE"/>
    <property type="match status" value="1"/>
</dbReference>
<keyword evidence="4" id="KW-1185">Reference proteome</keyword>
<feature type="signal peptide" evidence="1">
    <location>
        <begin position="1"/>
        <end position="36"/>
    </location>
</feature>
<dbReference type="FunFam" id="3.40.250.10:FF:000049">
    <property type="entry name" value="Phage shock protein E"/>
    <property type="match status" value="1"/>
</dbReference>
<accession>A0A9X1XL92</accession>
<dbReference type="InterPro" id="IPR050229">
    <property type="entry name" value="GlpE_sulfurtransferase"/>
</dbReference>
<dbReference type="CDD" id="cd00158">
    <property type="entry name" value="RHOD"/>
    <property type="match status" value="1"/>
</dbReference>
<dbReference type="PANTHER" id="PTHR43031:SF1">
    <property type="entry name" value="PYRIDINE NUCLEOTIDE-DISULPHIDE OXIDOREDUCTASE"/>
    <property type="match status" value="1"/>
</dbReference>
<dbReference type="SMART" id="SM00450">
    <property type="entry name" value="RHOD"/>
    <property type="match status" value="1"/>
</dbReference>
<dbReference type="RefSeq" id="WP_248008038.1">
    <property type="nucleotide sequence ID" value="NZ_JAJHVV010000003.1"/>
</dbReference>
<evidence type="ECO:0000313" key="4">
    <source>
        <dbReference type="Proteomes" id="UP001139559"/>
    </source>
</evidence>
<dbReference type="PROSITE" id="PS50206">
    <property type="entry name" value="RHODANESE_3"/>
    <property type="match status" value="1"/>
</dbReference>
<evidence type="ECO:0000259" key="2">
    <source>
        <dbReference type="PROSITE" id="PS50206"/>
    </source>
</evidence>